<dbReference type="Gramene" id="AET4Gv20855700.27">
    <property type="protein sequence ID" value="AET4Gv20855700.27"/>
    <property type="gene ID" value="AET4Gv20855700"/>
</dbReference>
<proteinExistence type="predicted"/>
<accession>A0A453JBH1</accession>
<dbReference type="EnsemblPlants" id="AET4Gv20855700.27">
    <property type="protein sequence ID" value="AET4Gv20855700.27"/>
    <property type="gene ID" value="AET4Gv20855700"/>
</dbReference>
<evidence type="ECO:0000313" key="3">
    <source>
        <dbReference type="Proteomes" id="UP000015105"/>
    </source>
</evidence>
<feature type="compositionally biased region" description="Low complexity" evidence="1">
    <location>
        <begin position="45"/>
        <end position="59"/>
    </location>
</feature>
<protein>
    <submittedName>
        <fullName evidence="2">Uncharacterized protein</fullName>
    </submittedName>
</protein>
<name>A0A453JBH1_AEGTS</name>
<feature type="region of interest" description="Disordered" evidence="1">
    <location>
        <begin position="29"/>
        <end position="59"/>
    </location>
</feature>
<keyword evidence="3" id="KW-1185">Reference proteome</keyword>
<dbReference type="Proteomes" id="UP000015105">
    <property type="component" value="Chromosome 4D"/>
</dbReference>
<organism evidence="2 3">
    <name type="scientific">Aegilops tauschii subsp. strangulata</name>
    <name type="common">Goatgrass</name>
    <dbReference type="NCBI Taxonomy" id="200361"/>
    <lineage>
        <taxon>Eukaryota</taxon>
        <taxon>Viridiplantae</taxon>
        <taxon>Streptophyta</taxon>
        <taxon>Embryophyta</taxon>
        <taxon>Tracheophyta</taxon>
        <taxon>Spermatophyta</taxon>
        <taxon>Magnoliopsida</taxon>
        <taxon>Liliopsida</taxon>
        <taxon>Poales</taxon>
        <taxon>Poaceae</taxon>
        <taxon>BOP clade</taxon>
        <taxon>Pooideae</taxon>
        <taxon>Triticodae</taxon>
        <taxon>Triticeae</taxon>
        <taxon>Triticinae</taxon>
        <taxon>Aegilops</taxon>
    </lineage>
</organism>
<evidence type="ECO:0000313" key="2">
    <source>
        <dbReference type="EnsemblPlants" id="AET4Gv20855700.27"/>
    </source>
</evidence>
<reference evidence="2" key="5">
    <citation type="journal article" date="2021" name="G3 (Bethesda)">
        <title>Aegilops tauschii genome assembly Aet v5.0 features greater sequence contiguity and improved annotation.</title>
        <authorList>
            <person name="Wang L."/>
            <person name="Zhu T."/>
            <person name="Rodriguez J.C."/>
            <person name="Deal K.R."/>
            <person name="Dubcovsky J."/>
            <person name="McGuire P.E."/>
            <person name="Lux T."/>
            <person name="Spannagl M."/>
            <person name="Mayer K.F.X."/>
            <person name="Baldrich P."/>
            <person name="Meyers B.C."/>
            <person name="Huo N."/>
            <person name="Gu Y.Q."/>
            <person name="Zhou H."/>
            <person name="Devos K.M."/>
            <person name="Bennetzen J.L."/>
            <person name="Unver T."/>
            <person name="Budak H."/>
            <person name="Gulick P.J."/>
            <person name="Galiba G."/>
            <person name="Kalapos B."/>
            <person name="Nelson D.R."/>
            <person name="Li P."/>
            <person name="You F.M."/>
            <person name="Luo M.C."/>
            <person name="Dvorak J."/>
        </authorList>
    </citation>
    <scope>NUCLEOTIDE SEQUENCE [LARGE SCALE GENOMIC DNA]</scope>
    <source>
        <strain evidence="2">cv. AL8/78</strain>
    </source>
</reference>
<reference evidence="3" key="1">
    <citation type="journal article" date="2014" name="Science">
        <title>Ancient hybridizations among the ancestral genomes of bread wheat.</title>
        <authorList>
            <consortium name="International Wheat Genome Sequencing Consortium,"/>
            <person name="Marcussen T."/>
            <person name="Sandve S.R."/>
            <person name="Heier L."/>
            <person name="Spannagl M."/>
            <person name="Pfeifer M."/>
            <person name="Jakobsen K.S."/>
            <person name="Wulff B.B."/>
            <person name="Steuernagel B."/>
            <person name="Mayer K.F."/>
            <person name="Olsen O.A."/>
        </authorList>
    </citation>
    <scope>NUCLEOTIDE SEQUENCE [LARGE SCALE GENOMIC DNA]</scope>
    <source>
        <strain evidence="3">cv. AL8/78</strain>
    </source>
</reference>
<dbReference type="AlphaFoldDB" id="A0A453JBH1"/>
<reference evidence="3" key="2">
    <citation type="journal article" date="2017" name="Nat. Plants">
        <title>The Aegilops tauschii genome reveals multiple impacts of transposons.</title>
        <authorList>
            <person name="Zhao G."/>
            <person name="Zou C."/>
            <person name="Li K."/>
            <person name="Wang K."/>
            <person name="Li T."/>
            <person name="Gao L."/>
            <person name="Zhang X."/>
            <person name="Wang H."/>
            <person name="Yang Z."/>
            <person name="Liu X."/>
            <person name="Jiang W."/>
            <person name="Mao L."/>
            <person name="Kong X."/>
            <person name="Jiao Y."/>
            <person name="Jia J."/>
        </authorList>
    </citation>
    <scope>NUCLEOTIDE SEQUENCE [LARGE SCALE GENOMIC DNA]</scope>
    <source>
        <strain evidence="3">cv. AL8/78</strain>
    </source>
</reference>
<reference evidence="2" key="4">
    <citation type="submission" date="2019-03" db="UniProtKB">
        <authorList>
            <consortium name="EnsemblPlants"/>
        </authorList>
    </citation>
    <scope>IDENTIFICATION</scope>
</reference>
<evidence type="ECO:0000256" key="1">
    <source>
        <dbReference type="SAM" id="MobiDB-lite"/>
    </source>
</evidence>
<reference evidence="2" key="3">
    <citation type="journal article" date="2017" name="Nature">
        <title>Genome sequence of the progenitor of the wheat D genome Aegilops tauschii.</title>
        <authorList>
            <person name="Luo M.C."/>
            <person name="Gu Y.Q."/>
            <person name="Puiu D."/>
            <person name="Wang H."/>
            <person name="Twardziok S.O."/>
            <person name="Deal K.R."/>
            <person name="Huo N."/>
            <person name="Zhu T."/>
            <person name="Wang L."/>
            <person name="Wang Y."/>
            <person name="McGuire P.E."/>
            <person name="Liu S."/>
            <person name="Long H."/>
            <person name="Ramasamy R.K."/>
            <person name="Rodriguez J.C."/>
            <person name="Van S.L."/>
            <person name="Yuan L."/>
            <person name="Wang Z."/>
            <person name="Xia Z."/>
            <person name="Xiao L."/>
            <person name="Anderson O.D."/>
            <person name="Ouyang S."/>
            <person name="Liang Y."/>
            <person name="Zimin A.V."/>
            <person name="Pertea G."/>
            <person name="Qi P."/>
            <person name="Bennetzen J.L."/>
            <person name="Dai X."/>
            <person name="Dawson M.W."/>
            <person name="Muller H.G."/>
            <person name="Kugler K."/>
            <person name="Rivarola-Duarte L."/>
            <person name="Spannagl M."/>
            <person name="Mayer K.F.X."/>
            <person name="Lu F.H."/>
            <person name="Bevan M.W."/>
            <person name="Leroy P."/>
            <person name="Li P."/>
            <person name="You F.M."/>
            <person name="Sun Q."/>
            <person name="Liu Z."/>
            <person name="Lyons E."/>
            <person name="Wicker T."/>
            <person name="Salzberg S.L."/>
            <person name="Devos K.M."/>
            <person name="Dvorak J."/>
        </authorList>
    </citation>
    <scope>NUCLEOTIDE SEQUENCE [LARGE SCALE GENOMIC DNA]</scope>
    <source>
        <strain evidence="2">cv. AL8/78</strain>
    </source>
</reference>
<sequence length="59" mass="6140">TGSSTTVEQPIFPARPKLSKTTAFGLVSPFPPAGAATTHPPWRSPPSRAASAPSRQRPS</sequence>